<comment type="caution">
    <text evidence="2">The sequence shown here is derived from an EMBL/GenBank/DDBJ whole genome shotgun (WGS) entry which is preliminary data.</text>
</comment>
<dbReference type="SUPFAM" id="SSF109854">
    <property type="entry name" value="DinB/YfiT-like putative metalloenzymes"/>
    <property type="match status" value="1"/>
</dbReference>
<evidence type="ECO:0000313" key="3">
    <source>
        <dbReference type="Proteomes" id="UP000216498"/>
    </source>
</evidence>
<evidence type="ECO:0000313" key="2">
    <source>
        <dbReference type="EMBL" id="OZU88741.1"/>
    </source>
</evidence>
<dbReference type="AlphaFoldDB" id="A0A265NAA6"/>
<gene>
    <name evidence="2" type="ORF">CIL03_10670</name>
</gene>
<sequence>MKSEKIEHYFHLVKQQREAFYHELTVNNIDPWRVPKAGKWTVGETLYHLVLMVRLVRRFSIFCIPVMTPIAYLRKNRTYKTEIHDIYQEYNQKKRKPMKAPFLLNPPKNLERKQTPAEIKALLESETSKLIKDIEHIDERIAGHIHYPDSIAFYPNLIQSVQLIAIHENHHYKLVKLYFNI</sequence>
<dbReference type="EMBL" id="NPMS01000004">
    <property type="protein sequence ID" value="OZU88741.1"/>
    <property type="molecule type" value="Genomic_DNA"/>
</dbReference>
<dbReference type="InterPro" id="IPR024775">
    <property type="entry name" value="DinB-like"/>
</dbReference>
<dbReference type="Pfam" id="PF12867">
    <property type="entry name" value="DinB_2"/>
    <property type="match status" value="1"/>
</dbReference>
<evidence type="ECO:0000259" key="1">
    <source>
        <dbReference type="Pfam" id="PF12867"/>
    </source>
</evidence>
<reference evidence="2 3" key="1">
    <citation type="submission" date="2017-08" db="EMBL/GenBank/DDBJ databases">
        <title>Virgibacillus indicus sp. nov. and Virgibacillus profoundi sp. nov, two moderately halophilic bacteria isolated from marine sediment by using the Microfluidic Streak Plate.</title>
        <authorList>
            <person name="Xu B."/>
            <person name="Hu B."/>
            <person name="Wang J."/>
            <person name="Zhu Y."/>
            <person name="Huang L."/>
            <person name="Du W."/>
            <person name="Huang Y."/>
        </authorList>
    </citation>
    <scope>NUCLEOTIDE SEQUENCE [LARGE SCALE GENOMIC DNA]</scope>
    <source>
        <strain evidence="2 3">IO3-P2-C2</strain>
    </source>
</reference>
<dbReference type="Gene3D" id="1.20.120.450">
    <property type="entry name" value="dinb family like domain"/>
    <property type="match status" value="1"/>
</dbReference>
<dbReference type="InterPro" id="IPR034660">
    <property type="entry name" value="DinB/YfiT-like"/>
</dbReference>
<name>A0A265NAA6_9BACI</name>
<keyword evidence="3" id="KW-1185">Reference proteome</keyword>
<accession>A0A265NAA6</accession>
<proteinExistence type="predicted"/>
<dbReference type="RefSeq" id="WP_094885833.1">
    <property type="nucleotide sequence ID" value="NZ_NPMS01000004.1"/>
</dbReference>
<organism evidence="2 3">
    <name type="scientific">Virgibacillus indicus</name>
    <dbReference type="NCBI Taxonomy" id="2024554"/>
    <lineage>
        <taxon>Bacteria</taxon>
        <taxon>Bacillati</taxon>
        <taxon>Bacillota</taxon>
        <taxon>Bacilli</taxon>
        <taxon>Bacillales</taxon>
        <taxon>Bacillaceae</taxon>
        <taxon>Virgibacillus</taxon>
    </lineage>
</organism>
<feature type="domain" description="DinB-like" evidence="1">
    <location>
        <begin position="34"/>
        <end position="173"/>
    </location>
</feature>
<protein>
    <recommendedName>
        <fullName evidence="1">DinB-like domain-containing protein</fullName>
    </recommendedName>
</protein>
<dbReference type="OrthoDB" id="2389280at2"/>
<dbReference type="Proteomes" id="UP000216498">
    <property type="component" value="Unassembled WGS sequence"/>
</dbReference>